<dbReference type="InterPro" id="IPR011333">
    <property type="entry name" value="SKP1/BTB/POZ_sf"/>
</dbReference>
<organism evidence="3 4">
    <name type="scientific">Calicophoron daubneyi</name>
    <name type="common">Rumen fluke</name>
    <name type="synonym">Paramphistomum daubneyi</name>
    <dbReference type="NCBI Taxonomy" id="300641"/>
    <lineage>
        <taxon>Eukaryota</taxon>
        <taxon>Metazoa</taxon>
        <taxon>Spiralia</taxon>
        <taxon>Lophotrochozoa</taxon>
        <taxon>Platyhelminthes</taxon>
        <taxon>Trematoda</taxon>
        <taxon>Digenea</taxon>
        <taxon>Plagiorchiida</taxon>
        <taxon>Pronocephalata</taxon>
        <taxon>Paramphistomoidea</taxon>
        <taxon>Paramphistomidae</taxon>
        <taxon>Calicophoron</taxon>
    </lineage>
</organism>
<protein>
    <recommendedName>
        <fullName evidence="2">BTB domain-containing protein</fullName>
    </recommendedName>
</protein>
<dbReference type="InterPro" id="IPR043454">
    <property type="entry name" value="NPH3/RPT2-like"/>
</dbReference>
<dbReference type="PANTHER" id="PTHR32370">
    <property type="entry name" value="OS12G0117600 PROTEIN"/>
    <property type="match status" value="1"/>
</dbReference>
<evidence type="ECO:0000259" key="2">
    <source>
        <dbReference type="PROSITE" id="PS50097"/>
    </source>
</evidence>
<accession>A0AAV2TIP4</accession>
<dbReference type="Gene3D" id="3.30.710.10">
    <property type="entry name" value="Potassium Channel Kv1.1, Chain A"/>
    <property type="match status" value="1"/>
</dbReference>
<name>A0AAV2TIP4_CALDB</name>
<feature type="compositionally biased region" description="Polar residues" evidence="1">
    <location>
        <begin position="410"/>
        <end position="426"/>
    </location>
</feature>
<feature type="region of interest" description="Disordered" evidence="1">
    <location>
        <begin position="543"/>
        <end position="582"/>
    </location>
</feature>
<evidence type="ECO:0000313" key="4">
    <source>
        <dbReference type="Proteomes" id="UP001497525"/>
    </source>
</evidence>
<evidence type="ECO:0000256" key="1">
    <source>
        <dbReference type="SAM" id="MobiDB-lite"/>
    </source>
</evidence>
<feature type="compositionally biased region" description="Basic and acidic residues" evidence="1">
    <location>
        <begin position="234"/>
        <end position="245"/>
    </location>
</feature>
<sequence>MDPKQLRETGELSDFTVYVGKQRFKLHKFPLYTKSEYFKEAATSSPVCELSDFPGGPKNFAIIADFCYGKDIELIPNNVVNLNFGAAILRMTGKENLLEITKNKLNEMFFDCSSTGNYLPLLFVICSAHSLKINAAVKTSDDALKLLQSSWLPNSSSYSERPSPRCVKEKLTHNIVSSEENVTVADYLVFLPLNFMTRLINEVGLDPPNGRAAYRLVHNYLARILDHWAAEKSATEKQNADDKSRVGTNDNEPSPTPKDKIEKKVIPPPMVCQQSTRVKPKDQAELENLYENDALLRESLSTPLEHFDKLFDIIPDENMLSEIVTNEWIKQTLLLIEDNQLRPKCRGKILKLAHQMLPKLAGDELSGLSPSTMIDILNAYEQPQHRPSQVNYASLSRRTSRRISGADRPTTVNEETTGSRRQSVDTGNAEDEAKQKTTKRLPSNMTRPVVKYMDTKTAQKSLTVPEFLKISARLTIADDDDQSSNDLVTVLQKLKQSGTEFTDEDKKEMLEIIDLSRCSPEVLAKALEQEILPAKPLAEAALTVASKQGQRKPKSRGRPETDIVPHSASVESAPCVSSPPDDHYRLGGLSSSSWRRPYDYRMAVAKGRSRSTSPTPITPATYSRWSGLSDTYPYVPRCRPISGMRNYPLYSSALRTLPRSSPPNYSTSNKYAVGDSNVERILDLFEEELRKELAKLPLRAHMRALQRSYSPDAL</sequence>
<feature type="region of interest" description="Disordered" evidence="1">
    <location>
        <begin position="385"/>
        <end position="447"/>
    </location>
</feature>
<dbReference type="SUPFAM" id="SSF54695">
    <property type="entry name" value="POZ domain"/>
    <property type="match status" value="1"/>
</dbReference>
<comment type="caution">
    <text evidence="3">The sequence shown here is derived from an EMBL/GenBank/DDBJ whole genome shotgun (WGS) entry which is preliminary data.</text>
</comment>
<feature type="domain" description="BTB" evidence="2">
    <location>
        <begin position="13"/>
        <end position="76"/>
    </location>
</feature>
<gene>
    <name evidence="3" type="ORF">CDAUBV1_LOCUS9067</name>
</gene>
<dbReference type="EMBL" id="CAXLJL010000234">
    <property type="protein sequence ID" value="CAL5134983.1"/>
    <property type="molecule type" value="Genomic_DNA"/>
</dbReference>
<proteinExistence type="predicted"/>
<dbReference type="AlphaFoldDB" id="A0AAV2TIP4"/>
<dbReference type="PROSITE" id="PS50097">
    <property type="entry name" value="BTB"/>
    <property type="match status" value="1"/>
</dbReference>
<feature type="compositionally biased region" description="Polar residues" evidence="1">
    <location>
        <begin position="385"/>
        <end position="397"/>
    </location>
</feature>
<dbReference type="InterPro" id="IPR000210">
    <property type="entry name" value="BTB/POZ_dom"/>
</dbReference>
<dbReference type="Pfam" id="PF00651">
    <property type="entry name" value="BTB"/>
    <property type="match status" value="1"/>
</dbReference>
<reference evidence="3" key="1">
    <citation type="submission" date="2024-06" db="EMBL/GenBank/DDBJ databases">
        <authorList>
            <person name="Liu X."/>
            <person name="Lenzi L."/>
            <person name="Haldenby T S."/>
            <person name="Uol C."/>
        </authorList>
    </citation>
    <scope>NUCLEOTIDE SEQUENCE</scope>
</reference>
<dbReference type="Proteomes" id="UP001497525">
    <property type="component" value="Unassembled WGS sequence"/>
</dbReference>
<evidence type="ECO:0000313" key="3">
    <source>
        <dbReference type="EMBL" id="CAL5134983.1"/>
    </source>
</evidence>
<feature type="region of interest" description="Disordered" evidence="1">
    <location>
        <begin position="234"/>
        <end position="262"/>
    </location>
</feature>